<feature type="domain" description="Type II methyltransferase M.TaqI-like" evidence="8">
    <location>
        <begin position="69"/>
        <end position="224"/>
    </location>
</feature>
<protein>
    <recommendedName>
        <fullName evidence="1">site-specific DNA-methyltransferase (adenine-specific)</fullName>
        <ecNumber evidence="1">2.1.1.72</ecNumber>
    </recommendedName>
</protein>
<evidence type="ECO:0000259" key="8">
    <source>
        <dbReference type="Pfam" id="PF07669"/>
    </source>
</evidence>
<organism evidence="10">
    <name type="scientific">Caryophanon latum</name>
    <dbReference type="NCBI Taxonomy" id="33977"/>
    <lineage>
        <taxon>Bacteria</taxon>
        <taxon>Bacillati</taxon>
        <taxon>Bacillota</taxon>
        <taxon>Bacilli</taxon>
        <taxon>Bacillales</taxon>
        <taxon>Caryophanaceae</taxon>
        <taxon>Caryophanon</taxon>
    </lineage>
</organism>
<keyword evidence="6" id="KW-0238">DNA-binding</keyword>
<dbReference type="EMBL" id="JF323047">
    <property type="protein sequence ID" value="ADX97298.1"/>
    <property type="molecule type" value="Genomic_DNA"/>
</dbReference>
<dbReference type="EC" id="2.1.1.72" evidence="1"/>
<dbReference type="PROSITE" id="PS00092">
    <property type="entry name" value="N6_MTASE"/>
    <property type="match status" value="1"/>
</dbReference>
<dbReference type="GO" id="GO:0009307">
    <property type="term" value="P:DNA restriction-modification system"/>
    <property type="evidence" value="ECO:0007669"/>
    <property type="project" value="UniProtKB-KW"/>
</dbReference>
<evidence type="ECO:0000259" key="9">
    <source>
        <dbReference type="Pfam" id="PF12950"/>
    </source>
</evidence>
<dbReference type="PANTHER" id="PTHR33841:SF1">
    <property type="entry name" value="DNA METHYLTRANSFERASE A"/>
    <property type="match status" value="1"/>
</dbReference>
<dbReference type="PRO" id="PR:F1KC45"/>
<reference evidence="10" key="1">
    <citation type="submission" date="2011-02" db="EMBL/GenBank/DDBJ databases">
        <title>ClaI RM system.</title>
        <authorList>
            <person name="Slatko B.E."/>
            <person name="Jack W.E."/>
        </authorList>
    </citation>
    <scope>NUCLEOTIDE SEQUENCE</scope>
    <source>
        <strain evidence="10">L</strain>
    </source>
</reference>
<evidence type="ECO:0000256" key="2">
    <source>
        <dbReference type="ARBA" id="ARBA00022603"/>
    </source>
</evidence>
<keyword evidence="4" id="KW-0949">S-adenosyl-L-methionine</keyword>
<dbReference type="GO" id="GO:0003677">
    <property type="term" value="F:DNA binding"/>
    <property type="evidence" value="ECO:0007669"/>
    <property type="project" value="UniProtKB-KW"/>
</dbReference>
<dbReference type="Pfam" id="PF07669">
    <property type="entry name" value="Eco57I"/>
    <property type="match status" value="1"/>
</dbReference>
<gene>
    <name evidence="10" type="primary">claIM</name>
</gene>
<accession>F1KC45</accession>
<evidence type="ECO:0000256" key="1">
    <source>
        <dbReference type="ARBA" id="ARBA00011900"/>
    </source>
</evidence>
<evidence type="ECO:0000256" key="7">
    <source>
        <dbReference type="ARBA" id="ARBA00047942"/>
    </source>
</evidence>
<proteinExistence type="predicted"/>
<sequence>MVKNINKKEDGIHYTAKELSYFMASRLKEASKKFFTAKNSEVQLLDPSCGDGELLKAAAKIFSEDNIKLIGVDTDEYAINAAQQYFTQEDNVSLFINDYLNLFAREEEQDLFNLLPNEPDSFFIEDGYLKPVDLILANPPYVRTQVMGADKSQILADKFNLKGKIDLYHVFLVAMTKHLKDNGIICVITSNRYLTTAGGKDIRSFLDANYEILEVIDLGDTKLFDAAVLPAIFIGRKKSPSENIKNDKVKCYRIYEETKKTETVIEKCESIYEILSKKTSGIYEANKKNYKVMSGILKVPQDPKELWVMASNEEKEWVEQIKKSSFCLFSDLFKVRVGIKTTADNVFINNQSEWEKLPSDIKPENEVLHSLISSDNIQKWTCNNSKISQKKILYTHQTINGKRQAIDLNEYEHTKNYLEFHKEQLSARTYLTKSKTRHWYEIWVPQEPNDFKKTKIVFPDISPEPKFSIDTNQYLVDGNCYWITLKESNQSTDLLYLAAAVANSDLMTRFHSIEFQNVLYAGRKRYLTQYVNEYVFPNPDSIYAKEIINLSKKLVSEKLLNEEIISIEKKLNILVEKCFLLH</sequence>
<dbReference type="GO" id="GO:0009007">
    <property type="term" value="F:site-specific DNA-methyltransferase (adenine-specific) activity"/>
    <property type="evidence" value="ECO:0007669"/>
    <property type="project" value="UniProtKB-EC"/>
</dbReference>
<dbReference type="InterPro" id="IPR029063">
    <property type="entry name" value="SAM-dependent_MTases_sf"/>
</dbReference>
<evidence type="ECO:0000256" key="4">
    <source>
        <dbReference type="ARBA" id="ARBA00022691"/>
    </source>
</evidence>
<dbReference type="PANTHER" id="PTHR33841">
    <property type="entry name" value="DNA METHYLTRANSFERASE YEEA-RELATED"/>
    <property type="match status" value="1"/>
</dbReference>
<dbReference type="InterPro" id="IPR050953">
    <property type="entry name" value="N4_N6_ade-DNA_methylase"/>
</dbReference>
<name>F1KC45_9BACL</name>
<dbReference type="InterPro" id="IPR011639">
    <property type="entry name" value="MethylTrfase_TaqI-like_dom"/>
</dbReference>
<dbReference type="AlphaFoldDB" id="F1KC45"/>
<evidence type="ECO:0000256" key="5">
    <source>
        <dbReference type="ARBA" id="ARBA00022747"/>
    </source>
</evidence>
<feature type="domain" description="TaqI-like C-terminal specificity" evidence="9">
    <location>
        <begin position="406"/>
        <end position="512"/>
    </location>
</feature>
<dbReference type="PRINTS" id="PR00507">
    <property type="entry name" value="N12N6MTFRASE"/>
</dbReference>
<keyword evidence="2" id="KW-0489">Methyltransferase</keyword>
<dbReference type="InterPro" id="IPR002052">
    <property type="entry name" value="DNA_methylase_N6_adenine_CS"/>
</dbReference>
<dbReference type="Gene3D" id="3.40.50.150">
    <property type="entry name" value="Vaccinia Virus protein VP39"/>
    <property type="match status" value="1"/>
</dbReference>
<dbReference type="SUPFAM" id="SSF53335">
    <property type="entry name" value="S-adenosyl-L-methionine-dependent methyltransferases"/>
    <property type="match status" value="1"/>
</dbReference>
<evidence type="ECO:0000256" key="3">
    <source>
        <dbReference type="ARBA" id="ARBA00022679"/>
    </source>
</evidence>
<dbReference type="CDD" id="cd02440">
    <property type="entry name" value="AdoMet_MTases"/>
    <property type="match status" value="1"/>
</dbReference>
<evidence type="ECO:0000313" key="10">
    <source>
        <dbReference type="EMBL" id="ADX97298.1"/>
    </source>
</evidence>
<dbReference type="GO" id="GO:0032259">
    <property type="term" value="P:methylation"/>
    <property type="evidence" value="ECO:0007669"/>
    <property type="project" value="UniProtKB-KW"/>
</dbReference>
<keyword evidence="5" id="KW-0680">Restriction system</keyword>
<dbReference type="InterPro" id="IPR025931">
    <property type="entry name" value="TaqI_C"/>
</dbReference>
<keyword evidence="3" id="KW-0808">Transferase</keyword>
<evidence type="ECO:0000256" key="6">
    <source>
        <dbReference type="ARBA" id="ARBA00023125"/>
    </source>
</evidence>
<comment type="catalytic activity">
    <reaction evidence="7">
        <text>a 2'-deoxyadenosine in DNA + S-adenosyl-L-methionine = an N(6)-methyl-2'-deoxyadenosine in DNA + S-adenosyl-L-homocysteine + H(+)</text>
        <dbReference type="Rhea" id="RHEA:15197"/>
        <dbReference type="Rhea" id="RHEA-COMP:12418"/>
        <dbReference type="Rhea" id="RHEA-COMP:12419"/>
        <dbReference type="ChEBI" id="CHEBI:15378"/>
        <dbReference type="ChEBI" id="CHEBI:57856"/>
        <dbReference type="ChEBI" id="CHEBI:59789"/>
        <dbReference type="ChEBI" id="CHEBI:90615"/>
        <dbReference type="ChEBI" id="CHEBI:90616"/>
        <dbReference type="EC" id="2.1.1.72"/>
    </reaction>
</comment>
<dbReference type="Pfam" id="PF12950">
    <property type="entry name" value="TaqI_C"/>
    <property type="match status" value="1"/>
</dbReference>